<organism evidence="6 7">
    <name type="scientific">Leptospira sarikeiensis</name>
    <dbReference type="NCBI Taxonomy" id="2484943"/>
    <lineage>
        <taxon>Bacteria</taxon>
        <taxon>Pseudomonadati</taxon>
        <taxon>Spirochaetota</taxon>
        <taxon>Spirochaetia</taxon>
        <taxon>Leptospirales</taxon>
        <taxon>Leptospiraceae</taxon>
        <taxon>Leptospira</taxon>
    </lineage>
</organism>
<evidence type="ECO:0000313" key="6">
    <source>
        <dbReference type="EMBL" id="TGL63435.1"/>
    </source>
</evidence>
<keyword evidence="7" id="KW-1185">Reference proteome</keyword>
<dbReference type="EMBL" id="RQGF01000012">
    <property type="protein sequence ID" value="TGL63435.1"/>
    <property type="molecule type" value="Genomic_DNA"/>
</dbReference>
<proteinExistence type="predicted"/>
<sequence length="369" mass="42589">MDTFIAFGAGLSLLLALSELFKKNDPQGRSGSFLERFLKADPFVFVLFFSISIVQFHLYLELSDQLKRHLWFAEVHIPFLFLIGPLAYLYFQKLVGVPRKFLHFSHFVPGALAFTFLLPFFFSGSDLKLEHLQIFPPKEAYSQILFGLLCLGTISNLIYPILLIRKIRNWISFSEKENHATFTPFLILFYGTIFVIFLFVIAQLFFMPLFTIASAALTVLVSGIFLTGSSSPTLISEFEKTAKEARYNQTRLQGLDVDLLIIRMNESMSGQKLFLDEELTLPKLSEHLKIKTHQLSEVLNDRMRISFREYVNRFRLEEASKLLREEAQRSVLSAMYAAGFKSKSAFHKLFQEKYGSSPTEYRKSFHRNS</sequence>
<evidence type="ECO:0000256" key="1">
    <source>
        <dbReference type="ARBA" id="ARBA00023015"/>
    </source>
</evidence>
<feature type="transmembrane region" description="Helical" evidence="4">
    <location>
        <begin position="182"/>
        <end position="202"/>
    </location>
</feature>
<dbReference type="OrthoDB" id="345364at2"/>
<feature type="transmembrane region" description="Helical" evidence="4">
    <location>
        <begin position="103"/>
        <end position="123"/>
    </location>
</feature>
<dbReference type="Gene3D" id="1.10.10.60">
    <property type="entry name" value="Homeodomain-like"/>
    <property type="match status" value="2"/>
</dbReference>
<dbReference type="SUPFAM" id="SSF46689">
    <property type="entry name" value="Homeodomain-like"/>
    <property type="match status" value="1"/>
</dbReference>
<evidence type="ECO:0000259" key="5">
    <source>
        <dbReference type="PROSITE" id="PS01124"/>
    </source>
</evidence>
<dbReference type="Proteomes" id="UP000297762">
    <property type="component" value="Unassembled WGS sequence"/>
</dbReference>
<dbReference type="SMART" id="SM00342">
    <property type="entry name" value="HTH_ARAC"/>
    <property type="match status" value="1"/>
</dbReference>
<keyword evidence="2" id="KW-0238">DNA-binding</keyword>
<evidence type="ECO:0000256" key="2">
    <source>
        <dbReference type="ARBA" id="ARBA00023125"/>
    </source>
</evidence>
<feature type="transmembrane region" description="Helical" evidence="4">
    <location>
        <begin position="42"/>
        <end position="60"/>
    </location>
</feature>
<keyword evidence="4" id="KW-1133">Transmembrane helix</keyword>
<dbReference type="GO" id="GO:0043565">
    <property type="term" value="F:sequence-specific DNA binding"/>
    <property type="evidence" value="ECO:0007669"/>
    <property type="project" value="InterPro"/>
</dbReference>
<dbReference type="InterPro" id="IPR018060">
    <property type="entry name" value="HTH_AraC"/>
</dbReference>
<feature type="transmembrane region" description="Helical" evidence="4">
    <location>
        <begin position="209"/>
        <end position="228"/>
    </location>
</feature>
<evidence type="ECO:0000313" key="7">
    <source>
        <dbReference type="Proteomes" id="UP000297762"/>
    </source>
</evidence>
<dbReference type="PANTHER" id="PTHR43280:SF29">
    <property type="entry name" value="ARAC-FAMILY TRANSCRIPTIONAL REGULATOR"/>
    <property type="match status" value="1"/>
</dbReference>
<evidence type="ECO:0000256" key="4">
    <source>
        <dbReference type="SAM" id="Phobius"/>
    </source>
</evidence>
<keyword evidence="1" id="KW-0805">Transcription regulation</keyword>
<dbReference type="PANTHER" id="PTHR43280">
    <property type="entry name" value="ARAC-FAMILY TRANSCRIPTIONAL REGULATOR"/>
    <property type="match status" value="1"/>
</dbReference>
<dbReference type="RefSeq" id="WP_135648519.1">
    <property type="nucleotide sequence ID" value="NZ_RQGF01000012.1"/>
</dbReference>
<dbReference type="PROSITE" id="PS01124">
    <property type="entry name" value="HTH_ARAC_FAMILY_2"/>
    <property type="match status" value="1"/>
</dbReference>
<dbReference type="InterPro" id="IPR009057">
    <property type="entry name" value="Homeodomain-like_sf"/>
</dbReference>
<dbReference type="GO" id="GO:0003700">
    <property type="term" value="F:DNA-binding transcription factor activity"/>
    <property type="evidence" value="ECO:0007669"/>
    <property type="project" value="InterPro"/>
</dbReference>
<protein>
    <submittedName>
        <fullName evidence="6">AraC family transcriptional regulator</fullName>
    </submittedName>
</protein>
<evidence type="ECO:0000256" key="3">
    <source>
        <dbReference type="ARBA" id="ARBA00023163"/>
    </source>
</evidence>
<reference evidence="6" key="1">
    <citation type="journal article" date="2019" name="PLoS Negl. Trop. Dis.">
        <title>Revisiting the worldwide diversity of Leptospira species in the environment.</title>
        <authorList>
            <person name="Vincent A.T."/>
            <person name="Schiettekatte O."/>
            <person name="Bourhy P."/>
            <person name="Veyrier F.J."/>
            <person name="Picardeau M."/>
        </authorList>
    </citation>
    <scope>NUCLEOTIDE SEQUENCE [LARGE SCALE GENOMIC DNA]</scope>
    <source>
        <strain evidence="6">201702455</strain>
    </source>
</reference>
<keyword evidence="4" id="KW-0812">Transmembrane</keyword>
<name>A0A4R9KC28_9LEPT</name>
<feature type="transmembrane region" description="Helical" evidence="4">
    <location>
        <begin position="72"/>
        <end position="91"/>
    </location>
</feature>
<gene>
    <name evidence="6" type="ORF">EHQ64_05620</name>
</gene>
<comment type="caution">
    <text evidence="6">The sequence shown here is derived from an EMBL/GenBank/DDBJ whole genome shotgun (WGS) entry which is preliminary data.</text>
</comment>
<feature type="transmembrane region" description="Helical" evidence="4">
    <location>
        <begin position="144"/>
        <end position="162"/>
    </location>
</feature>
<accession>A0A4R9KC28</accession>
<dbReference type="AlphaFoldDB" id="A0A4R9KC28"/>
<dbReference type="Pfam" id="PF12833">
    <property type="entry name" value="HTH_18"/>
    <property type="match status" value="1"/>
</dbReference>
<feature type="domain" description="HTH araC/xylS-type" evidence="5">
    <location>
        <begin position="275"/>
        <end position="364"/>
    </location>
</feature>
<keyword evidence="3" id="KW-0804">Transcription</keyword>
<keyword evidence="4" id="KW-0472">Membrane</keyword>